<dbReference type="RefSeq" id="WP_281043584.1">
    <property type="nucleotide sequence ID" value="NZ_JARYGZ010000001.1"/>
</dbReference>
<dbReference type="Pfam" id="PF09537">
    <property type="entry name" value="DUF2383"/>
    <property type="match status" value="1"/>
</dbReference>
<gene>
    <name evidence="2" type="ORF">QGN17_05990</name>
</gene>
<dbReference type="EMBL" id="JARYGZ010000001">
    <property type="protein sequence ID" value="MDH7638274.1"/>
    <property type="molecule type" value="Genomic_DNA"/>
</dbReference>
<evidence type="ECO:0000313" key="3">
    <source>
        <dbReference type="Proteomes" id="UP001160625"/>
    </source>
</evidence>
<dbReference type="InterPro" id="IPR011971">
    <property type="entry name" value="CHP02284"/>
</dbReference>
<name>A0ABT6MYZ2_9SPHN</name>
<evidence type="ECO:0000313" key="2">
    <source>
        <dbReference type="EMBL" id="MDH7638274.1"/>
    </source>
</evidence>
<sequence length="196" mass="21847">MVMFHRYWQSTRDGFRQIFAIEIARENFDAGPDAARGSFRPLPIKENIMDRDHDISVLNGLTTTTLDSMKGYEDAAKDAENTQFAGLFADFARDRGTAATALQTEVKRLGGEPETGSSFLAAAHRTFLDLKQAFTSNNDKAIVNEVERGEDHIKAKFETAMRDERLSPESLAVVREAYTSVRAGHDKMSALKHSMA</sequence>
<feature type="domain" description="DUF2383" evidence="1">
    <location>
        <begin position="55"/>
        <end position="162"/>
    </location>
</feature>
<organism evidence="2 3">
    <name type="scientific">Sphingomonas oryzagri</name>
    <dbReference type="NCBI Taxonomy" id="3042314"/>
    <lineage>
        <taxon>Bacteria</taxon>
        <taxon>Pseudomonadati</taxon>
        <taxon>Pseudomonadota</taxon>
        <taxon>Alphaproteobacteria</taxon>
        <taxon>Sphingomonadales</taxon>
        <taxon>Sphingomonadaceae</taxon>
        <taxon>Sphingomonas</taxon>
    </lineage>
</organism>
<dbReference type="InterPro" id="IPR012347">
    <property type="entry name" value="Ferritin-like"/>
</dbReference>
<proteinExistence type="predicted"/>
<dbReference type="InterPro" id="IPR019052">
    <property type="entry name" value="DUF2383"/>
</dbReference>
<protein>
    <submittedName>
        <fullName evidence="2">PA2169 family four-helix-bundle protein</fullName>
    </submittedName>
</protein>
<dbReference type="NCBIfam" id="TIGR02284">
    <property type="entry name" value="PA2169 family four-helix-bundle protein"/>
    <property type="match status" value="1"/>
</dbReference>
<comment type="caution">
    <text evidence="2">The sequence shown here is derived from an EMBL/GenBank/DDBJ whole genome shotgun (WGS) entry which is preliminary data.</text>
</comment>
<accession>A0ABT6MYZ2</accession>
<reference evidence="2" key="1">
    <citation type="submission" date="2023-04" db="EMBL/GenBank/DDBJ databases">
        <title>Sphingomonas sp. MAHUQ-71 isolated from rice field.</title>
        <authorList>
            <person name="Huq M.A."/>
        </authorList>
    </citation>
    <scope>NUCLEOTIDE SEQUENCE</scope>
    <source>
        <strain evidence="2">MAHUQ-71</strain>
    </source>
</reference>
<evidence type="ECO:0000259" key="1">
    <source>
        <dbReference type="Pfam" id="PF09537"/>
    </source>
</evidence>
<keyword evidence="3" id="KW-1185">Reference proteome</keyword>
<dbReference type="Proteomes" id="UP001160625">
    <property type="component" value="Unassembled WGS sequence"/>
</dbReference>
<dbReference type="Gene3D" id="1.20.1260.10">
    <property type="match status" value="1"/>
</dbReference>